<dbReference type="VEuPathDB" id="GiardiaDB:QR46_0037"/>
<evidence type="ECO:0000256" key="5">
    <source>
        <dbReference type="SAM" id="Phobius"/>
    </source>
</evidence>
<dbReference type="GO" id="GO:0005886">
    <property type="term" value="C:plasma membrane"/>
    <property type="evidence" value="ECO:0007669"/>
    <property type="project" value="UniProtKB-SubCell"/>
</dbReference>
<feature type="transmembrane region" description="Helical" evidence="5">
    <location>
        <begin position="340"/>
        <end position="361"/>
    </location>
</feature>
<evidence type="ECO:0000259" key="6">
    <source>
        <dbReference type="PROSITE" id="PS50850"/>
    </source>
</evidence>
<dbReference type="Pfam" id="PF07690">
    <property type="entry name" value="MFS_1"/>
    <property type="match status" value="1"/>
</dbReference>
<dbReference type="GO" id="GO:0022857">
    <property type="term" value="F:transmembrane transporter activity"/>
    <property type="evidence" value="ECO:0007669"/>
    <property type="project" value="InterPro"/>
</dbReference>
<feature type="transmembrane region" description="Helical" evidence="5">
    <location>
        <begin position="81"/>
        <end position="106"/>
    </location>
</feature>
<dbReference type="PROSITE" id="PS50850">
    <property type="entry name" value="MFS"/>
    <property type="match status" value="1"/>
</dbReference>
<protein>
    <submittedName>
        <fullName evidence="7">Transporter, MFS superfamily protein</fullName>
    </submittedName>
</protein>
<dbReference type="PANTHER" id="PTHR43271:SF2">
    <property type="entry name" value="BLL2771 PROTEIN"/>
    <property type="match status" value="1"/>
</dbReference>
<feature type="transmembrane region" description="Helical" evidence="5">
    <location>
        <begin position="173"/>
        <end position="191"/>
    </location>
</feature>
<dbReference type="VEuPathDB" id="GiardiaDB:GL50803_0040224"/>
<dbReference type="EMBL" id="AHGT01000017">
    <property type="protein sequence ID" value="ESU38071.1"/>
    <property type="molecule type" value="Genomic_DNA"/>
</dbReference>
<dbReference type="AlphaFoldDB" id="V6TH25"/>
<organism evidence="7 8">
    <name type="scientific">Giardia intestinalis</name>
    <name type="common">Giardia lamblia</name>
    <dbReference type="NCBI Taxonomy" id="5741"/>
    <lineage>
        <taxon>Eukaryota</taxon>
        <taxon>Metamonada</taxon>
        <taxon>Diplomonadida</taxon>
        <taxon>Hexamitidae</taxon>
        <taxon>Giardiinae</taxon>
        <taxon>Giardia</taxon>
    </lineage>
</organism>
<comment type="subcellular location">
    <subcellularLocation>
        <location evidence="1">Cell membrane</location>
        <topology evidence="1">Multi-pass membrane protein</topology>
    </subcellularLocation>
</comment>
<feature type="transmembrane region" description="Helical" evidence="5">
    <location>
        <begin position="397"/>
        <end position="420"/>
    </location>
</feature>
<evidence type="ECO:0000313" key="8">
    <source>
        <dbReference type="Proteomes" id="UP000018320"/>
    </source>
</evidence>
<feature type="transmembrane region" description="Helical" evidence="5">
    <location>
        <begin position="467"/>
        <end position="488"/>
    </location>
</feature>
<feature type="region of interest" description="Disordered" evidence="4">
    <location>
        <begin position="26"/>
        <end position="52"/>
    </location>
</feature>
<dbReference type="VEuPathDB" id="GiardiaDB:GL50581_3577"/>
<dbReference type="Gene3D" id="1.20.1250.20">
    <property type="entry name" value="MFS general substrate transporter like domains"/>
    <property type="match status" value="1"/>
</dbReference>
<dbReference type="InterPro" id="IPR011701">
    <property type="entry name" value="MFS"/>
</dbReference>
<keyword evidence="2" id="KW-0813">Transport</keyword>
<feature type="transmembrane region" description="Helical" evidence="5">
    <location>
        <begin position="148"/>
        <end position="167"/>
    </location>
</feature>
<evidence type="ECO:0000313" key="7">
    <source>
        <dbReference type="EMBL" id="ESU38071.1"/>
    </source>
</evidence>
<dbReference type="VEuPathDB" id="GiardiaDB:QR46_0036"/>
<dbReference type="SUPFAM" id="SSF103473">
    <property type="entry name" value="MFS general substrate transporter"/>
    <property type="match status" value="1"/>
</dbReference>
<name>V6TH25_GIAIN</name>
<feature type="region of interest" description="Disordered" evidence="4">
    <location>
        <begin position="1"/>
        <end position="20"/>
    </location>
</feature>
<feature type="transmembrane region" description="Helical" evidence="5">
    <location>
        <begin position="271"/>
        <end position="291"/>
    </location>
</feature>
<feature type="transmembrane region" description="Helical" evidence="5">
    <location>
        <begin position="508"/>
        <end position="529"/>
    </location>
</feature>
<evidence type="ECO:0000256" key="2">
    <source>
        <dbReference type="ARBA" id="ARBA00022448"/>
    </source>
</evidence>
<keyword evidence="5" id="KW-1133">Transmembrane helix</keyword>
<accession>V6TH25</accession>
<feature type="transmembrane region" description="Helical" evidence="5">
    <location>
        <begin position="373"/>
        <end position="390"/>
    </location>
</feature>
<gene>
    <name evidence="7" type="ORF">DHA2_150228</name>
</gene>
<feature type="non-terminal residue" evidence="7">
    <location>
        <position position="1"/>
    </location>
</feature>
<keyword evidence="5" id="KW-0812">Transmembrane</keyword>
<keyword evidence="3" id="KW-1003">Cell membrane</keyword>
<reference evidence="8" key="1">
    <citation type="submission" date="2012-02" db="EMBL/GenBank/DDBJ databases">
        <title>Genome sequencing of Giardia lamblia Genotypes A2 and B isolates (DH and GS) and comparative analysis with the genomes of Genotypes A1 and E (WB and Pig).</title>
        <authorList>
            <person name="Adam R."/>
            <person name="Dahlstrom E."/>
            <person name="Martens C."/>
            <person name="Bruno D."/>
            <person name="Barbian K."/>
            <person name="Porcella S.F."/>
            <person name="Nash T."/>
        </authorList>
    </citation>
    <scope>NUCLEOTIDE SEQUENCE</scope>
    <source>
        <strain evidence="8">DH</strain>
    </source>
</reference>
<dbReference type="VEuPathDB" id="GiardiaDB:DHA2_150228"/>
<evidence type="ECO:0000256" key="1">
    <source>
        <dbReference type="ARBA" id="ARBA00004651"/>
    </source>
</evidence>
<evidence type="ECO:0000256" key="3">
    <source>
        <dbReference type="ARBA" id="ARBA00022475"/>
    </source>
</evidence>
<feature type="transmembrane region" description="Helical" evidence="5">
    <location>
        <begin position="203"/>
        <end position="230"/>
    </location>
</feature>
<feature type="compositionally biased region" description="Polar residues" evidence="4">
    <location>
        <begin position="35"/>
        <end position="49"/>
    </location>
</feature>
<dbReference type="PANTHER" id="PTHR43271">
    <property type="entry name" value="BLL2771 PROTEIN"/>
    <property type="match status" value="1"/>
</dbReference>
<dbReference type="InterPro" id="IPR036259">
    <property type="entry name" value="MFS_trans_sf"/>
</dbReference>
<evidence type="ECO:0000256" key="4">
    <source>
        <dbReference type="SAM" id="MobiDB-lite"/>
    </source>
</evidence>
<sequence length="585" mass="63481">VRMADPLTREGDGILGSDEIFSRSKVTPQGGGAFQGQSSYTMPHPQQETGPDPAAIKAAALAQNPPKSFCKKSKLGGTPAWIAGLIVAPGQLIYAMEAVCFAVNLPLISTRLGVETSVVQWVIHSELLICCGFGCLAPKLAEKFGISYVYIASSYTFGLFTFLITFFPTSLAVVIICRLLASFGLALLLPLGNPMAYMMTSKATLPIVLTINSAATPIGTIFSSLVSSLIAEKSEWTYMMTIIGLFSMLHATYSIFLCLRIKGNRAAKIDWIGAIFIITAVTLIIFGLTSISEGMPWYAGTLSLLFGVSVFVVFFFWNTRWSKCPLYMKSAFNPSVIKNLIAMLMAASLYFGERFFFPYIIVRYWKCKSIENGAFSAIGGVLSIVFSPLFTFANKKIVARVIIIIFGLTYLVAMCIEAIFLDKHVALVVVMGTICIISFIALLISIQTASMANTPTKYAPTIGSLNSIMTNLGHSVGIALAVTVQSTITASSSNSDPNYGLKRGIQTGMLSCTFFGIALVIVAFFMGVLKSDRGKCGFSERILARTKHFPENINNSGEMVEIQGDTYEAVQEQQAITSLYQPKFL</sequence>
<reference evidence="7 8" key="2">
    <citation type="journal article" date="2013" name="Genome Biol. Evol.">
        <title>Genome sequencing of Giardia lamblia genotypes A2 and B isolates (DH and GS) and comparative analysis with the genomes of genotypes A1 and E (WB and Pig).</title>
        <authorList>
            <person name="Adam R.D."/>
            <person name="Dahlstrom E.W."/>
            <person name="Martens C.A."/>
            <person name="Bruno D.P."/>
            <person name="Barbian K.D."/>
            <person name="Ricklefs S.M."/>
            <person name="Hernandez M.M."/>
            <person name="Narla N.P."/>
            <person name="Patel R.B."/>
            <person name="Porcella S.F."/>
            <person name="Nash T.E."/>
        </authorList>
    </citation>
    <scope>NUCLEOTIDE SEQUENCE [LARGE SCALE GENOMIC DNA]</scope>
    <source>
        <strain evidence="7 8">DH</strain>
    </source>
</reference>
<dbReference type="Proteomes" id="UP000018320">
    <property type="component" value="Unassembled WGS sequence"/>
</dbReference>
<dbReference type="InterPro" id="IPR020846">
    <property type="entry name" value="MFS_dom"/>
</dbReference>
<feature type="transmembrane region" description="Helical" evidence="5">
    <location>
        <begin position="297"/>
        <end position="319"/>
    </location>
</feature>
<feature type="transmembrane region" description="Helical" evidence="5">
    <location>
        <begin position="118"/>
        <end position="136"/>
    </location>
</feature>
<comment type="caution">
    <text evidence="7">The sequence shown here is derived from an EMBL/GenBank/DDBJ whole genome shotgun (WGS) entry which is preliminary data.</text>
</comment>
<proteinExistence type="predicted"/>
<feature type="domain" description="Major facilitator superfamily (MFS) profile" evidence="6">
    <location>
        <begin position="83"/>
        <end position="530"/>
    </location>
</feature>
<feature type="transmembrane region" description="Helical" evidence="5">
    <location>
        <begin position="236"/>
        <end position="259"/>
    </location>
</feature>
<feature type="transmembrane region" description="Helical" evidence="5">
    <location>
        <begin position="426"/>
        <end position="446"/>
    </location>
</feature>
<keyword evidence="5" id="KW-0472">Membrane</keyword>